<evidence type="ECO:0000313" key="2">
    <source>
        <dbReference type="Proteomes" id="UP000824109"/>
    </source>
</evidence>
<gene>
    <name evidence="1" type="ORF">IAA61_03985</name>
</gene>
<evidence type="ECO:0000313" key="1">
    <source>
        <dbReference type="EMBL" id="HIU56959.1"/>
    </source>
</evidence>
<dbReference type="EMBL" id="DVNB01000043">
    <property type="protein sequence ID" value="HIU56959.1"/>
    <property type="molecule type" value="Genomic_DNA"/>
</dbReference>
<reference evidence="1" key="1">
    <citation type="submission" date="2020-10" db="EMBL/GenBank/DDBJ databases">
        <authorList>
            <person name="Gilroy R."/>
        </authorList>
    </citation>
    <scope>NUCLEOTIDE SEQUENCE</scope>
    <source>
        <strain evidence="1">USAMLcec3-3695</strain>
    </source>
</reference>
<dbReference type="AlphaFoldDB" id="A0A9D1SE12"/>
<dbReference type="Proteomes" id="UP000824109">
    <property type="component" value="Unassembled WGS sequence"/>
</dbReference>
<sequence>MHISENDERNLDEFGRRTDCHFYTVKGKKTTCGALREFYAADKDINDQCRGCVFFKTDDEFEYGMKRGVV</sequence>
<organism evidence="1 2">
    <name type="scientific">Candidatus Ornithomonoglobus merdipullorum</name>
    <dbReference type="NCBI Taxonomy" id="2840895"/>
    <lineage>
        <taxon>Bacteria</taxon>
        <taxon>Bacillati</taxon>
        <taxon>Bacillota</taxon>
        <taxon>Clostridia</taxon>
        <taxon>Candidatus Ornithomonoglobus</taxon>
    </lineage>
</organism>
<reference evidence="1" key="2">
    <citation type="journal article" date="2021" name="PeerJ">
        <title>Extensive microbial diversity within the chicken gut microbiome revealed by metagenomics and culture.</title>
        <authorList>
            <person name="Gilroy R."/>
            <person name="Ravi A."/>
            <person name="Getino M."/>
            <person name="Pursley I."/>
            <person name="Horton D.L."/>
            <person name="Alikhan N.F."/>
            <person name="Baker D."/>
            <person name="Gharbi K."/>
            <person name="Hall N."/>
            <person name="Watson M."/>
            <person name="Adriaenssens E.M."/>
            <person name="Foster-Nyarko E."/>
            <person name="Jarju S."/>
            <person name="Secka A."/>
            <person name="Antonio M."/>
            <person name="Oren A."/>
            <person name="Chaudhuri R.R."/>
            <person name="La Ragione R."/>
            <person name="Hildebrand F."/>
            <person name="Pallen M.J."/>
        </authorList>
    </citation>
    <scope>NUCLEOTIDE SEQUENCE</scope>
    <source>
        <strain evidence="1">USAMLcec3-3695</strain>
    </source>
</reference>
<protein>
    <submittedName>
        <fullName evidence="1">Uncharacterized protein</fullName>
    </submittedName>
</protein>
<proteinExistence type="predicted"/>
<name>A0A9D1SE12_9FIRM</name>
<accession>A0A9D1SE12</accession>
<comment type="caution">
    <text evidence="1">The sequence shown here is derived from an EMBL/GenBank/DDBJ whole genome shotgun (WGS) entry which is preliminary data.</text>
</comment>